<sequence length="82" mass="9364">MLEITDEYVELWKSMLRNIDFKDASQALHKHILTSKYAPTIAEIVQGGHSEAERKKRETAERVALLTKWGNQASLPAGRQQE</sequence>
<organism evidence="1 2">
    <name type="scientific">Paenibacillus profundus</name>
    <dbReference type="NCBI Taxonomy" id="1173085"/>
    <lineage>
        <taxon>Bacteria</taxon>
        <taxon>Bacillati</taxon>
        <taxon>Bacillota</taxon>
        <taxon>Bacilli</taxon>
        <taxon>Bacillales</taxon>
        <taxon>Paenibacillaceae</taxon>
        <taxon>Paenibacillus</taxon>
    </lineage>
</organism>
<dbReference type="EMBL" id="JAJNBZ010000002">
    <property type="protein sequence ID" value="MCE5168508.1"/>
    <property type="molecule type" value="Genomic_DNA"/>
</dbReference>
<keyword evidence="2" id="KW-1185">Reference proteome</keyword>
<evidence type="ECO:0000313" key="1">
    <source>
        <dbReference type="EMBL" id="MCE5168508.1"/>
    </source>
</evidence>
<proteinExistence type="predicted"/>
<accession>A0ABS8Y9G8</accession>
<dbReference type="Proteomes" id="UP001199916">
    <property type="component" value="Unassembled WGS sequence"/>
</dbReference>
<gene>
    <name evidence="1" type="ORF">LQV63_04165</name>
</gene>
<reference evidence="1 2" key="1">
    <citation type="submission" date="2021-11" db="EMBL/GenBank/DDBJ databases">
        <title>Draft genome sequence of Paenibacillus profundus YoMME, a new Gram-positive bacteria with exoelectrogenic properties.</title>
        <authorList>
            <person name="Hubenova Y."/>
            <person name="Hubenova E."/>
            <person name="Manasiev Y."/>
            <person name="Peykov S."/>
            <person name="Mitov M."/>
        </authorList>
    </citation>
    <scope>NUCLEOTIDE SEQUENCE [LARGE SCALE GENOMIC DNA]</scope>
    <source>
        <strain evidence="1 2">YoMME</strain>
    </source>
</reference>
<evidence type="ECO:0000313" key="2">
    <source>
        <dbReference type="Proteomes" id="UP001199916"/>
    </source>
</evidence>
<name>A0ABS8Y9G8_9BACL</name>
<protein>
    <submittedName>
        <fullName evidence="1">Uncharacterized protein</fullName>
    </submittedName>
</protein>
<comment type="caution">
    <text evidence="1">The sequence shown here is derived from an EMBL/GenBank/DDBJ whole genome shotgun (WGS) entry which is preliminary data.</text>
</comment>
<dbReference type="Gene3D" id="1.10.8.200">
    <property type="entry name" value="Replisome organizer (g39p helicase loader/inhibitor protein)"/>
    <property type="match status" value="1"/>
</dbReference>